<dbReference type="RefSeq" id="XP_040764819.1">
    <property type="nucleotide sequence ID" value="XM_040908819.1"/>
</dbReference>
<dbReference type="Gene3D" id="3.30.40.10">
    <property type="entry name" value="Zinc/RING finger domain, C3HC4 (zinc finger)"/>
    <property type="match status" value="2"/>
</dbReference>
<evidence type="ECO:0008006" key="10">
    <source>
        <dbReference type="Google" id="ProtNLM"/>
    </source>
</evidence>
<dbReference type="AlphaFoldDB" id="A0A165EHU9"/>
<gene>
    <name evidence="8" type="ORF">LAESUDRAFT_725441</name>
</gene>
<accession>A0A165EHU9</accession>
<dbReference type="SUPFAM" id="SSF57903">
    <property type="entry name" value="FYVE/PHD zinc finger"/>
    <property type="match status" value="1"/>
</dbReference>
<feature type="region of interest" description="Disordered" evidence="5">
    <location>
        <begin position="162"/>
        <end position="273"/>
    </location>
</feature>
<feature type="compositionally biased region" description="Low complexity" evidence="5">
    <location>
        <begin position="175"/>
        <end position="190"/>
    </location>
</feature>
<dbReference type="OrthoDB" id="3045089at2759"/>
<evidence type="ECO:0000259" key="6">
    <source>
        <dbReference type="PROSITE" id="PS50089"/>
    </source>
</evidence>
<dbReference type="Pfam" id="PF01363">
    <property type="entry name" value="FYVE"/>
    <property type="match status" value="1"/>
</dbReference>
<feature type="compositionally biased region" description="Polar residues" evidence="5">
    <location>
        <begin position="239"/>
        <end position="263"/>
    </location>
</feature>
<dbReference type="PROSITE" id="PS50089">
    <property type="entry name" value="ZF_RING_2"/>
    <property type="match status" value="1"/>
</dbReference>
<feature type="compositionally biased region" description="Basic and acidic residues" evidence="5">
    <location>
        <begin position="339"/>
        <end position="355"/>
    </location>
</feature>
<dbReference type="SMART" id="SM00064">
    <property type="entry name" value="FYVE"/>
    <property type="match status" value="1"/>
</dbReference>
<feature type="region of interest" description="Disordered" evidence="5">
    <location>
        <begin position="1"/>
        <end position="20"/>
    </location>
</feature>
<evidence type="ECO:0000256" key="1">
    <source>
        <dbReference type="ARBA" id="ARBA00022723"/>
    </source>
</evidence>
<organism evidence="8 9">
    <name type="scientific">Laetiporus sulphureus 93-53</name>
    <dbReference type="NCBI Taxonomy" id="1314785"/>
    <lineage>
        <taxon>Eukaryota</taxon>
        <taxon>Fungi</taxon>
        <taxon>Dikarya</taxon>
        <taxon>Basidiomycota</taxon>
        <taxon>Agaricomycotina</taxon>
        <taxon>Agaricomycetes</taxon>
        <taxon>Polyporales</taxon>
        <taxon>Laetiporus</taxon>
    </lineage>
</organism>
<dbReference type="GO" id="GO:0008270">
    <property type="term" value="F:zinc ion binding"/>
    <property type="evidence" value="ECO:0007669"/>
    <property type="project" value="UniProtKB-KW"/>
</dbReference>
<dbReference type="PANTHER" id="PTHR14879:SF5">
    <property type="entry name" value="RING-TYPE DOMAIN-CONTAINING PROTEIN"/>
    <property type="match status" value="1"/>
</dbReference>
<feature type="compositionally biased region" description="Low complexity" evidence="5">
    <location>
        <begin position="207"/>
        <end position="223"/>
    </location>
</feature>
<dbReference type="InterPro" id="IPR001841">
    <property type="entry name" value="Znf_RING"/>
</dbReference>
<keyword evidence="1" id="KW-0479">Metal-binding</keyword>
<keyword evidence="2 4" id="KW-0863">Zinc-finger</keyword>
<evidence type="ECO:0000256" key="2">
    <source>
        <dbReference type="ARBA" id="ARBA00022771"/>
    </source>
</evidence>
<dbReference type="Proteomes" id="UP000076871">
    <property type="component" value="Unassembled WGS sequence"/>
</dbReference>
<feature type="domain" description="RING-type" evidence="6">
    <location>
        <begin position="419"/>
        <end position="458"/>
    </location>
</feature>
<feature type="region of interest" description="Disordered" evidence="5">
    <location>
        <begin position="339"/>
        <end position="409"/>
    </location>
</feature>
<feature type="compositionally biased region" description="Pro residues" evidence="5">
    <location>
        <begin position="385"/>
        <end position="400"/>
    </location>
</feature>
<keyword evidence="9" id="KW-1185">Reference proteome</keyword>
<evidence type="ECO:0000256" key="3">
    <source>
        <dbReference type="ARBA" id="ARBA00022833"/>
    </source>
</evidence>
<evidence type="ECO:0000256" key="4">
    <source>
        <dbReference type="PROSITE-ProRule" id="PRU00175"/>
    </source>
</evidence>
<dbReference type="InterPro" id="IPR000306">
    <property type="entry name" value="Znf_FYVE"/>
</dbReference>
<evidence type="ECO:0000256" key="5">
    <source>
        <dbReference type="SAM" id="MobiDB-lite"/>
    </source>
</evidence>
<dbReference type="InParanoid" id="A0A165EHU9"/>
<dbReference type="STRING" id="1314785.A0A165EHU9"/>
<protein>
    <recommendedName>
        <fullName evidence="10">RING-type domain-containing protein</fullName>
    </recommendedName>
</protein>
<reference evidence="8 9" key="1">
    <citation type="journal article" date="2016" name="Mol. Biol. Evol.">
        <title>Comparative Genomics of Early-Diverging Mushroom-Forming Fungi Provides Insights into the Origins of Lignocellulose Decay Capabilities.</title>
        <authorList>
            <person name="Nagy L.G."/>
            <person name="Riley R."/>
            <person name="Tritt A."/>
            <person name="Adam C."/>
            <person name="Daum C."/>
            <person name="Floudas D."/>
            <person name="Sun H."/>
            <person name="Yadav J.S."/>
            <person name="Pangilinan J."/>
            <person name="Larsson K.H."/>
            <person name="Matsuura K."/>
            <person name="Barry K."/>
            <person name="Labutti K."/>
            <person name="Kuo R."/>
            <person name="Ohm R.A."/>
            <person name="Bhattacharya S.S."/>
            <person name="Shirouzu T."/>
            <person name="Yoshinaga Y."/>
            <person name="Martin F.M."/>
            <person name="Grigoriev I.V."/>
            <person name="Hibbett D.S."/>
        </authorList>
    </citation>
    <scope>NUCLEOTIDE SEQUENCE [LARGE SCALE GENOMIC DNA]</scope>
    <source>
        <strain evidence="8 9">93-53</strain>
    </source>
</reference>
<evidence type="ECO:0000259" key="7">
    <source>
        <dbReference type="PROSITE" id="PS50178"/>
    </source>
</evidence>
<dbReference type="EMBL" id="KV427621">
    <property type="protein sequence ID" value="KZT07079.1"/>
    <property type="molecule type" value="Genomic_DNA"/>
</dbReference>
<dbReference type="InterPro" id="IPR017455">
    <property type="entry name" value="Znf_FYVE-rel"/>
</dbReference>
<evidence type="ECO:0000313" key="9">
    <source>
        <dbReference type="Proteomes" id="UP000076871"/>
    </source>
</evidence>
<dbReference type="SUPFAM" id="SSF57850">
    <property type="entry name" value="RING/U-box"/>
    <property type="match status" value="1"/>
</dbReference>
<feature type="domain" description="FYVE-type" evidence="7">
    <location>
        <begin position="17"/>
        <end position="81"/>
    </location>
</feature>
<feature type="compositionally biased region" description="Pro residues" evidence="5">
    <location>
        <begin position="227"/>
        <end position="237"/>
    </location>
</feature>
<dbReference type="PANTHER" id="PTHR14879">
    <property type="entry name" value="CASPASE REGULATOR, RING FINGER DOMAIN-CONTAINING"/>
    <property type="match status" value="1"/>
</dbReference>
<dbReference type="PROSITE" id="PS50178">
    <property type="entry name" value="ZF_FYVE"/>
    <property type="match status" value="1"/>
</dbReference>
<dbReference type="InterPro" id="IPR013083">
    <property type="entry name" value="Znf_RING/FYVE/PHD"/>
</dbReference>
<dbReference type="Pfam" id="PF13920">
    <property type="entry name" value="zf-C3HC4_3"/>
    <property type="match status" value="1"/>
</dbReference>
<dbReference type="InterPro" id="IPR011011">
    <property type="entry name" value="Znf_FYVE_PHD"/>
</dbReference>
<proteinExistence type="predicted"/>
<dbReference type="GeneID" id="63825848"/>
<dbReference type="InterPro" id="IPR051728">
    <property type="entry name" value="RING-FYVE_E3_ubiquitin-ligase"/>
</dbReference>
<keyword evidence="3" id="KW-0862">Zinc</keyword>
<evidence type="ECO:0000313" key="8">
    <source>
        <dbReference type="EMBL" id="KZT07079.1"/>
    </source>
</evidence>
<name>A0A165EHU9_9APHY</name>
<sequence length="473" mass="52457">MSTGGLPLLSGPPPEYSGSEQSCRKCDKEFNVVFTRSRKCNHCGYLYCHSCTDFQALMPRRSSEPGFDVASVCGFCIDNLTITAGGKSYLRKLPLPKLKKYAGDYNIKVNGVLEKDDLIDAIIAARSPTGCLFRENETFYRKHSVPSRRSRRPRGIFARAMDAMGSDRSSPRSPPQAQQRPYQPRQRTTSVPNSFPRPDLDPRRQQQRQPPQQQYQQPPTYQGAGPGPAPPRTPPTRPSATSANVNAPATGRTRASSVSSTPRGASPPPPTLDELLAMPDAELAHLSISTLKAVLFQNHVNARLVVEKEELVSKVRTLLVEERRERERHAHDLEVERLAEEERRREMEEETRMEVDSVGPEPAPASSTGVTRQPDHEAQDEVMSPPSPPPKPPASSPPTPGLSAHAQAMASRLERTGLCVICQDEDANIAIVDCGHLCLCRPCSELIMNSTRECPLCRTRIITEQRLLRIFKT</sequence>